<sequence>MAIDFDTPMTFYELLAVILAAIAIIIPIVQAIWKKWFKKAKLNYISNGKAKLLFNQSGSYLQIDGVYEAINKPISVKKVTVQINRQKDDAKLNLLWSSFRSPVYQNIAGNALQTTETAHPFRIEEDSIMCAFIEFADVFDSFGKTFMQETKPLFENIVRIRKDYADYAEALSEYQSLEEYKKAKSIIEKEFFWNIGQYRIEIETFYKNESVKYSFTFSISESDYRQLKSNIDESLVSPLKDRYAIMRNYQWADIELKEA</sequence>
<name>A0ABD6LJR0_9FIRM</name>
<organism evidence="2 3">
    <name type="scientific">Enterocloster clostridioformis</name>
    <dbReference type="NCBI Taxonomy" id="1531"/>
    <lineage>
        <taxon>Bacteria</taxon>
        <taxon>Bacillati</taxon>
        <taxon>Bacillota</taxon>
        <taxon>Clostridia</taxon>
        <taxon>Lachnospirales</taxon>
        <taxon>Lachnospiraceae</taxon>
        <taxon>Enterocloster</taxon>
    </lineage>
</organism>
<proteinExistence type="predicted"/>
<dbReference type="AlphaFoldDB" id="A0ABD6LJR0"/>
<evidence type="ECO:0000313" key="3">
    <source>
        <dbReference type="Proteomes" id="UP000719916"/>
    </source>
</evidence>
<feature type="transmembrane region" description="Helical" evidence="1">
    <location>
        <begin position="12"/>
        <end position="33"/>
    </location>
</feature>
<comment type="caution">
    <text evidence="2">The sequence shown here is derived from an EMBL/GenBank/DDBJ whole genome shotgun (WGS) entry which is preliminary data.</text>
</comment>
<dbReference type="Proteomes" id="UP000719916">
    <property type="component" value="Unassembled WGS sequence"/>
</dbReference>
<evidence type="ECO:0000256" key="1">
    <source>
        <dbReference type="SAM" id="Phobius"/>
    </source>
</evidence>
<evidence type="ECO:0000313" key="2">
    <source>
        <dbReference type="EMBL" id="NSJ44642.1"/>
    </source>
</evidence>
<dbReference type="EMBL" id="JAAISW010000021">
    <property type="protein sequence ID" value="NSJ44642.1"/>
    <property type="molecule type" value="Genomic_DNA"/>
</dbReference>
<keyword evidence="1" id="KW-0472">Membrane</keyword>
<reference evidence="2 3" key="1">
    <citation type="journal article" date="2020" name="Cell Host Microbe">
        <title>Functional and Genomic Variation between Human-Derived Isolates of Lachnospiraceae Reveals Inter- and Intra-Species Diversity.</title>
        <authorList>
            <person name="Sorbara M.T."/>
            <person name="Littmann E.R."/>
            <person name="Fontana E."/>
            <person name="Moody T.U."/>
            <person name="Kohout C.E."/>
            <person name="Gjonbalaj M."/>
            <person name="Eaton V."/>
            <person name="Seok R."/>
            <person name="Leiner I.M."/>
            <person name="Pamer E.G."/>
        </authorList>
    </citation>
    <scope>NUCLEOTIDE SEQUENCE [LARGE SCALE GENOMIC DNA]</scope>
    <source>
        <strain evidence="2 3">MSK.2.26</strain>
    </source>
</reference>
<keyword evidence="1" id="KW-1133">Transmembrane helix</keyword>
<dbReference type="RefSeq" id="WP_002567453.1">
    <property type="nucleotide sequence ID" value="NZ_AP031445.1"/>
</dbReference>
<gene>
    <name evidence="2" type="ORF">G5B26_13865</name>
</gene>
<protein>
    <submittedName>
        <fullName evidence="2">Uncharacterized protein</fullName>
    </submittedName>
</protein>
<keyword evidence="1" id="KW-0812">Transmembrane</keyword>
<accession>A0ABD6LJR0</accession>